<sequence>MADGYDSHETNCTVRVYQGSVFFKISSSDPKDIINIQANGKWVADYNTEAVLRDEDDKNYIDLDRSLNSRNTYHKLLQPFARCFKSERESRVPPKETRNDDG</sequence>
<keyword evidence="2" id="KW-1185">Reference proteome</keyword>
<evidence type="ECO:0000313" key="2">
    <source>
        <dbReference type="Proteomes" id="UP001164746"/>
    </source>
</evidence>
<organism evidence="1 2">
    <name type="scientific">Mya arenaria</name>
    <name type="common">Soft-shell clam</name>
    <dbReference type="NCBI Taxonomy" id="6604"/>
    <lineage>
        <taxon>Eukaryota</taxon>
        <taxon>Metazoa</taxon>
        <taxon>Spiralia</taxon>
        <taxon>Lophotrochozoa</taxon>
        <taxon>Mollusca</taxon>
        <taxon>Bivalvia</taxon>
        <taxon>Autobranchia</taxon>
        <taxon>Heteroconchia</taxon>
        <taxon>Euheterodonta</taxon>
        <taxon>Imparidentia</taxon>
        <taxon>Neoheterodontei</taxon>
        <taxon>Myida</taxon>
        <taxon>Myoidea</taxon>
        <taxon>Myidae</taxon>
        <taxon>Mya</taxon>
    </lineage>
</organism>
<dbReference type="Proteomes" id="UP001164746">
    <property type="component" value="Chromosome 6"/>
</dbReference>
<dbReference type="EMBL" id="CP111017">
    <property type="protein sequence ID" value="WAR07571.1"/>
    <property type="molecule type" value="Genomic_DNA"/>
</dbReference>
<accession>A0ABY7EK48</accession>
<protein>
    <submittedName>
        <fullName evidence="1">Uncharacterized protein</fullName>
    </submittedName>
</protein>
<proteinExistence type="predicted"/>
<name>A0ABY7EK48_MYAAR</name>
<reference evidence="1" key="1">
    <citation type="submission" date="2022-11" db="EMBL/GenBank/DDBJ databases">
        <title>Centuries of genome instability and evolution in soft-shell clam transmissible cancer (bioRxiv).</title>
        <authorList>
            <person name="Hart S.F.M."/>
            <person name="Yonemitsu M.A."/>
            <person name="Giersch R.M."/>
            <person name="Beal B.F."/>
            <person name="Arriagada G."/>
            <person name="Davis B.W."/>
            <person name="Ostrander E.A."/>
            <person name="Goff S.P."/>
            <person name="Metzger M.J."/>
        </authorList>
    </citation>
    <scope>NUCLEOTIDE SEQUENCE</scope>
    <source>
        <strain evidence="1">MELC-2E11</strain>
        <tissue evidence="1">Siphon/mantle</tissue>
    </source>
</reference>
<evidence type="ECO:0000313" key="1">
    <source>
        <dbReference type="EMBL" id="WAR07571.1"/>
    </source>
</evidence>
<gene>
    <name evidence="1" type="ORF">MAR_017529</name>
</gene>